<dbReference type="GO" id="GO:0005783">
    <property type="term" value="C:endoplasmic reticulum"/>
    <property type="evidence" value="ECO:0007669"/>
    <property type="project" value="TreeGrafter"/>
</dbReference>
<protein>
    <recommendedName>
        <fullName evidence="11">Serine palmitoyltransferase 1</fullName>
        <ecNumber evidence="5">2.3.1.50</ecNumber>
    </recommendedName>
    <alternativeName>
        <fullName evidence="12">Long chain base biosynthesis protein 1</fullName>
    </alternativeName>
    <alternativeName>
        <fullName evidence="13">Serine-palmitoyl-CoA transferase 1</fullName>
    </alternativeName>
</protein>
<organism evidence="15 16">
    <name type="scientific">Henosepilachna vigintioctopunctata</name>
    <dbReference type="NCBI Taxonomy" id="420089"/>
    <lineage>
        <taxon>Eukaryota</taxon>
        <taxon>Metazoa</taxon>
        <taxon>Ecdysozoa</taxon>
        <taxon>Arthropoda</taxon>
        <taxon>Hexapoda</taxon>
        <taxon>Insecta</taxon>
        <taxon>Pterygota</taxon>
        <taxon>Neoptera</taxon>
        <taxon>Endopterygota</taxon>
        <taxon>Coleoptera</taxon>
        <taxon>Polyphaga</taxon>
        <taxon>Cucujiformia</taxon>
        <taxon>Coccinelloidea</taxon>
        <taxon>Coccinellidae</taxon>
        <taxon>Epilachninae</taxon>
        <taxon>Epilachnini</taxon>
        <taxon>Henosepilachna</taxon>
    </lineage>
</organism>
<comment type="similarity">
    <text evidence="4">Belongs to the class-II pyridoxal-phosphate-dependent aminotransferase family.</text>
</comment>
<keyword evidence="10" id="KW-0012">Acyltransferase</keyword>
<evidence type="ECO:0000256" key="4">
    <source>
        <dbReference type="ARBA" id="ARBA00008392"/>
    </source>
</evidence>
<dbReference type="InterPro" id="IPR015424">
    <property type="entry name" value="PyrdxlP-dep_Trfase"/>
</dbReference>
<name>A0AAW1UWH9_9CUCU</name>
<comment type="cofactor">
    <cofactor evidence="1">
        <name>pyridoxal 5'-phosphate</name>
        <dbReference type="ChEBI" id="CHEBI:597326"/>
    </cofactor>
</comment>
<evidence type="ECO:0000313" key="16">
    <source>
        <dbReference type="Proteomes" id="UP001431783"/>
    </source>
</evidence>
<evidence type="ECO:0000256" key="12">
    <source>
        <dbReference type="ARBA" id="ARBA00041765"/>
    </source>
</evidence>
<comment type="pathway">
    <text evidence="2">Lipid metabolism; sphingolipid metabolism.</text>
</comment>
<dbReference type="GO" id="GO:0016020">
    <property type="term" value="C:membrane"/>
    <property type="evidence" value="ECO:0007669"/>
    <property type="project" value="GOC"/>
</dbReference>
<dbReference type="InterPro" id="IPR050087">
    <property type="entry name" value="AON_synthase_class-II"/>
</dbReference>
<evidence type="ECO:0000256" key="7">
    <source>
        <dbReference type="ARBA" id="ARBA00022898"/>
    </source>
</evidence>
<evidence type="ECO:0000256" key="8">
    <source>
        <dbReference type="ARBA" id="ARBA00022919"/>
    </source>
</evidence>
<dbReference type="EMBL" id="JARQZJ010000092">
    <property type="protein sequence ID" value="KAK9884300.1"/>
    <property type="molecule type" value="Genomic_DNA"/>
</dbReference>
<dbReference type="InterPro" id="IPR015421">
    <property type="entry name" value="PyrdxlP-dep_Trfase_major"/>
</dbReference>
<sequence>MLDEKLLQERLNQFKPEPLVDFKHDPNKVYEIPAVVESDDVIDLAKTNFLGLLDNESIKKTAEETIRKYGVGTCGPRAFYGTTEVHLMLEEKLAEFFKTEECIVYSYGFVAISSAIAAYTNRKDIVFVDKEANFPIQQGLRVSRSRIVYFDHNDPESLLREAEKIKAEESKKKPTRKFLIVEGISWKTGKLCPLPRFIEVAEMFKMRIFLEESYSLGVLGDTEED</sequence>
<evidence type="ECO:0000256" key="2">
    <source>
        <dbReference type="ARBA" id="ARBA00004760"/>
    </source>
</evidence>
<evidence type="ECO:0000313" key="15">
    <source>
        <dbReference type="EMBL" id="KAK9884300.1"/>
    </source>
</evidence>
<evidence type="ECO:0000256" key="13">
    <source>
        <dbReference type="ARBA" id="ARBA00042649"/>
    </source>
</evidence>
<dbReference type="EC" id="2.3.1.50" evidence="5"/>
<dbReference type="GO" id="GO:0046513">
    <property type="term" value="P:ceramide biosynthetic process"/>
    <property type="evidence" value="ECO:0007669"/>
    <property type="project" value="TreeGrafter"/>
</dbReference>
<dbReference type="PANTHER" id="PTHR13693">
    <property type="entry name" value="CLASS II AMINOTRANSFERASE/8-AMINO-7-OXONONANOATE SYNTHASE"/>
    <property type="match status" value="1"/>
</dbReference>
<dbReference type="InterPro" id="IPR004839">
    <property type="entry name" value="Aminotransferase_I/II_large"/>
</dbReference>
<evidence type="ECO:0000256" key="10">
    <source>
        <dbReference type="ARBA" id="ARBA00023315"/>
    </source>
</evidence>
<keyword evidence="16" id="KW-1185">Reference proteome</keyword>
<gene>
    <name evidence="15" type="ORF">WA026_005252</name>
</gene>
<dbReference type="GO" id="GO:0046512">
    <property type="term" value="P:sphingosine biosynthetic process"/>
    <property type="evidence" value="ECO:0007669"/>
    <property type="project" value="TreeGrafter"/>
</dbReference>
<evidence type="ECO:0000256" key="1">
    <source>
        <dbReference type="ARBA" id="ARBA00001933"/>
    </source>
</evidence>
<evidence type="ECO:0000256" key="5">
    <source>
        <dbReference type="ARBA" id="ARBA00013220"/>
    </source>
</evidence>
<keyword evidence="6" id="KW-0808">Transferase</keyword>
<dbReference type="Gene3D" id="3.40.640.10">
    <property type="entry name" value="Type I PLP-dependent aspartate aminotransferase-like (Major domain)"/>
    <property type="match status" value="1"/>
</dbReference>
<evidence type="ECO:0000259" key="14">
    <source>
        <dbReference type="Pfam" id="PF00155"/>
    </source>
</evidence>
<evidence type="ECO:0000256" key="9">
    <source>
        <dbReference type="ARBA" id="ARBA00023098"/>
    </source>
</evidence>
<dbReference type="PANTHER" id="PTHR13693:SF2">
    <property type="entry name" value="SERINE PALMITOYLTRANSFERASE 1"/>
    <property type="match status" value="1"/>
</dbReference>
<feature type="domain" description="Aminotransferase class I/classII large" evidence="14">
    <location>
        <begin position="40"/>
        <end position="222"/>
    </location>
</feature>
<dbReference type="GO" id="GO:0030170">
    <property type="term" value="F:pyridoxal phosphate binding"/>
    <property type="evidence" value="ECO:0007669"/>
    <property type="project" value="InterPro"/>
</dbReference>
<comment type="pathway">
    <text evidence="3">Sphingolipid metabolism.</text>
</comment>
<dbReference type="Proteomes" id="UP001431783">
    <property type="component" value="Unassembled WGS sequence"/>
</dbReference>
<keyword evidence="7" id="KW-0663">Pyridoxal phosphate</keyword>
<keyword evidence="8" id="KW-0746">Sphingolipid metabolism</keyword>
<dbReference type="SUPFAM" id="SSF53383">
    <property type="entry name" value="PLP-dependent transferases"/>
    <property type="match status" value="1"/>
</dbReference>
<evidence type="ECO:0000256" key="11">
    <source>
        <dbReference type="ARBA" id="ARBA00041066"/>
    </source>
</evidence>
<reference evidence="15 16" key="1">
    <citation type="submission" date="2023-03" db="EMBL/GenBank/DDBJ databases">
        <title>Genome insight into feeding habits of ladybird beetles.</title>
        <authorList>
            <person name="Li H.-S."/>
            <person name="Huang Y.-H."/>
            <person name="Pang H."/>
        </authorList>
    </citation>
    <scope>NUCLEOTIDE SEQUENCE [LARGE SCALE GENOMIC DNA]</scope>
    <source>
        <strain evidence="15">SYSU_2023b</strain>
        <tissue evidence="15">Whole body</tissue>
    </source>
</reference>
<dbReference type="GO" id="GO:0004758">
    <property type="term" value="F:serine C-palmitoyltransferase activity"/>
    <property type="evidence" value="ECO:0007669"/>
    <property type="project" value="UniProtKB-EC"/>
</dbReference>
<dbReference type="Pfam" id="PF00155">
    <property type="entry name" value="Aminotran_1_2"/>
    <property type="match status" value="1"/>
</dbReference>
<evidence type="ECO:0000256" key="3">
    <source>
        <dbReference type="ARBA" id="ARBA00004991"/>
    </source>
</evidence>
<accession>A0AAW1UWH9</accession>
<proteinExistence type="inferred from homology"/>
<keyword evidence="9" id="KW-0443">Lipid metabolism</keyword>
<dbReference type="AlphaFoldDB" id="A0AAW1UWH9"/>
<evidence type="ECO:0000256" key="6">
    <source>
        <dbReference type="ARBA" id="ARBA00022679"/>
    </source>
</evidence>
<comment type="caution">
    <text evidence="15">The sequence shown here is derived from an EMBL/GenBank/DDBJ whole genome shotgun (WGS) entry which is preliminary data.</text>
</comment>